<evidence type="ECO:0000259" key="17">
    <source>
        <dbReference type="PROSITE" id="PS50112"/>
    </source>
</evidence>
<dbReference type="SMART" id="SM00086">
    <property type="entry name" value="PAC"/>
    <property type="match status" value="3"/>
</dbReference>
<feature type="domain" description="PAC" evidence="18">
    <location>
        <begin position="395"/>
        <end position="448"/>
    </location>
</feature>
<dbReference type="SUPFAM" id="SSF55785">
    <property type="entry name" value="PYP-like sensor domain (PAS domain)"/>
    <property type="match status" value="3"/>
</dbReference>
<keyword evidence="15" id="KW-0675">Receptor</keyword>
<feature type="compositionally biased region" description="Low complexity" evidence="16">
    <location>
        <begin position="653"/>
        <end position="666"/>
    </location>
</feature>
<proteinExistence type="predicted"/>
<reference evidence="19 20" key="1">
    <citation type="journal article" date="2019" name="Int. J. Syst. Evol. Microbiol.">
        <title>The Global Catalogue of Microorganisms (GCM) 10K type strain sequencing project: providing services to taxonomists for standard genome sequencing and annotation.</title>
        <authorList>
            <consortium name="The Broad Institute Genomics Platform"/>
            <consortium name="The Broad Institute Genome Sequencing Center for Infectious Disease"/>
            <person name="Wu L."/>
            <person name="Ma J."/>
        </authorList>
    </citation>
    <scope>NUCLEOTIDE SEQUENCE [LARGE SCALE GENOMIC DNA]</scope>
    <source>
        <strain evidence="19 20">JCM 9933</strain>
    </source>
</reference>
<evidence type="ECO:0000256" key="4">
    <source>
        <dbReference type="ARBA" id="ARBA00022553"/>
    </source>
</evidence>
<evidence type="ECO:0000256" key="9">
    <source>
        <dbReference type="ARBA" id="ARBA00022737"/>
    </source>
</evidence>
<dbReference type="InterPro" id="IPR011102">
    <property type="entry name" value="Sig_transdc_His_kinase_HWE"/>
</dbReference>
<dbReference type="PANTHER" id="PTHR41523:SF8">
    <property type="entry name" value="ETHYLENE RESPONSE SENSOR PROTEIN"/>
    <property type="match status" value="1"/>
</dbReference>
<dbReference type="EMBL" id="BAAAFZ010000007">
    <property type="protein sequence ID" value="GAA0569210.1"/>
    <property type="molecule type" value="Genomic_DNA"/>
</dbReference>
<dbReference type="Pfam" id="PF08447">
    <property type="entry name" value="PAS_3"/>
    <property type="match status" value="1"/>
</dbReference>
<feature type="compositionally biased region" description="Gly residues" evidence="16">
    <location>
        <begin position="18"/>
        <end position="27"/>
    </location>
</feature>
<keyword evidence="4" id="KW-0597">Phosphoprotein</keyword>
<dbReference type="InterPro" id="IPR035965">
    <property type="entry name" value="PAS-like_dom_sf"/>
</dbReference>
<keyword evidence="14" id="KW-0843">Virulence</keyword>
<keyword evidence="9" id="KW-0677">Repeat</keyword>
<evidence type="ECO:0000313" key="20">
    <source>
        <dbReference type="Proteomes" id="UP001501588"/>
    </source>
</evidence>
<keyword evidence="8" id="KW-0808">Transferase</keyword>
<feature type="compositionally biased region" description="Basic and acidic residues" evidence="16">
    <location>
        <begin position="370"/>
        <end position="380"/>
    </location>
</feature>
<dbReference type="NCBIfam" id="TIGR00229">
    <property type="entry name" value="sensory_box"/>
    <property type="match status" value="2"/>
</dbReference>
<accession>A0ABN1ELJ0</accession>
<dbReference type="PANTHER" id="PTHR41523">
    <property type="entry name" value="TWO-COMPONENT SYSTEM SENSOR PROTEIN"/>
    <property type="match status" value="1"/>
</dbReference>
<evidence type="ECO:0000256" key="8">
    <source>
        <dbReference type="ARBA" id="ARBA00022679"/>
    </source>
</evidence>
<dbReference type="PROSITE" id="PS50112">
    <property type="entry name" value="PAS"/>
    <property type="match status" value="2"/>
</dbReference>
<keyword evidence="13" id="KW-0157">Chromophore</keyword>
<dbReference type="SUPFAM" id="SSF55874">
    <property type="entry name" value="ATPase domain of HSP90 chaperone/DNA topoisomerase II/histidine kinase"/>
    <property type="match status" value="1"/>
</dbReference>
<evidence type="ECO:0000256" key="12">
    <source>
        <dbReference type="ARBA" id="ARBA00022840"/>
    </source>
</evidence>
<keyword evidence="20" id="KW-1185">Reference proteome</keyword>
<dbReference type="SMART" id="SM00091">
    <property type="entry name" value="PAS"/>
    <property type="match status" value="3"/>
</dbReference>
<dbReference type="Proteomes" id="UP001501588">
    <property type="component" value="Unassembled WGS sequence"/>
</dbReference>
<evidence type="ECO:0000259" key="18">
    <source>
        <dbReference type="PROSITE" id="PS50113"/>
    </source>
</evidence>
<keyword evidence="6" id="KW-0285">Flavoprotein</keyword>
<dbReference type="CDD" id="cd00130">
    <property type="entry name" value="PAS"/>
    <property type="match status" value="2"/>
</dbReference>
<evidence type="ECO:0000256" key="16">
    <source>
        <dbReference type="SAM" id="MobiDB-lite"/>
    </source>
</evidence>
<feature type="region of interest" description="Disordered" evidence="16">
    <location>
        <begin position="8"/>
        <end position="44"/>
    </location>
</feature>
<evidence type="ECO:0000256" key="10">
    <source>
        <dbReference type="ARBA" id="ARBA00022741"/>
    </source>
</evidence>
<evidence type="ECO:0000256" key="14">
    <source>
        <dbReference type="ARBA" id="ARBA00023026"/>
    </source>
</evidence>
<evidence type="ECO:0000256" key="11">
    <source>
        <dbReference type="ARBA" id="ARBA00022777"/>
    </source>
</evidence>
<keyword evidence="10" id="KW-0547">Nucleotide-binding</keyword>
<evidence type="ECO:0000256" key="3">
    <source>
        <dbReference type="ARBA" id="ARBA00022543"/>
    </source>
</evidence>
<gene>
    <name evidence="19" type="ORF">GCM10009416_04400</name>
</gene>
<dbReference type="EC" id="2.7.13.3" evidence="2"/>
<dbReference type="InterPro" id="IPR000700">
    <property type="entry name" value="PAS-assoc_C"/>
</dbReference>
<comment type="catalytic activity">
    <reaction evidence="1">
        <text>ATP + protein L-histidine = ADP + protein N-phospho-L-histidine.</text>
        <dbReference type="EC" id="2.7.13.3"/>
    </reaction>
</comment>
<name>A0ABN1ELJ0_9PROT</name>
<feature type="domain" description="PAS" evidence="17">
    <location>
        <begin position="320"/>
        <end position="379"/>
    </location>
</feature>
<comment type="caution">
    <text evidence="19">The sequence shown here is derived from an EMBL/GenBank/DDBJ whole genome shotgun (WGS) entry which is preliminary data.</text>
</comment>
<dbReference type="Gene3D" id="3.30.565.10">
    <property type="entry name" value="Histidine kinase-like ATPase, C-terminal domain"/>
    <property type="match status" value="1"/>
</dbReference>
<evidence type="ECO:0000256" key="15">
    <source>
        <dbReference type="ARBA" id="ARBA00023170"/>
    </source>
</evidence>
<evidence type="ECO:0000256" key="5">
    <source>
        <dbReference type="ARBA" id="ARBA00022606"/>
    </source>
</evidence>
<sequence>MRLLLHWPGVTPAAPGHGRTGAGGADPGGPRTAAGHQGAGARPHDCTASERAAIAALAESEARLRALADNLPDGLIFQVAPAPGGPASWRFAHISNGVERLHGVSAAAVLADPSLLFQRIGAGHRARFARELARAAAARDTFRIELPFRAPSGRGLRWSRLSAAPRTLLDGTTAWDGIEVDITAAKATEAALRQAEERFRGLFDAAPFSIVIVDPVSFGVLAFNDRACEELGYTREEFARLTMVDVDALADMAAIRRRARAHTLRPGVQEFEARHRGKDGTVRDVLVRACGIVLDGREVAYTAHHDITDRKAAEAALRAGEAEFRAIFETSAAGMAEVDLRTGRYLRVNRRFCEMVGRGEAELTGGLGPEDIRHPDERDAPFGAAEADASPDGRFEDERRYVRPDGAAVWVRGSVAVAARDDEGRPARAAAVITDVTDQKRADELQTLLMREVDHRARNALAVVQAMLRLTPAEGPEACRFAATLEGRVAAMARAHTLLSRDRWAGAELRDLAEAELAPYAGGGEGSLVLDGPPALLSPEAAQPFGMVLHELATNAAKYGALSRPGGRVEVRWRPGAGPAADGLAVEWRESGGPTLAGPPSRTGFGTRLVARTVRQLGGEAVMEWAADGLRCSFAIPARRFQAPAARDEAREAAGGAATRTTGVPALAPPVA</sequence>
<dbReference type="Pfam" id="PF07536">
    <property type="entry name" value="HWE_HK"/>
    <property type="match status" value="1"/>
</dbReference>
<dbReference type="PROSITE" id="PS50113">
    <property type="entry name" value="PAC"/>
    <property type="match status" value="1"/>
</dbReference>
<keyword evidence="11" id="KW-0418">Kinase</keyword>
<dbReference type="InterPro" id="IPR013655">
    <property type="entry name" value="PAS_fold_3"/>
</dbReference>
<keyword evidence="12" id="KW-0067">ATP-binding</keyword>
<dbReference type="InterPro" id="IPR001610">
    <property type="entry name" value="PAC"/>
</dbReference>
<evidence type="ECO:0000256" key="1">
    <source>
        <dbReference type="ARBA" id="ARBA00000085"/>
    </source>
</evidence>
<evidence type="ECO:0000256" key="6">
    <source>
        <dbReference type="ARBA" id="ARBA00022630"/>
    </source>
</evidence>
<keyword evidence="7" id="KW-0288">FMN</keyword>
<keyword evidence="5" id="KW-0716">Sensory transduction</keyword>
<dbReference type="SMART" id="SM00911">
    <property type="entry name" value="HWE_HK"/>
    <property type="match status" value="1"/>
</dbReference>
<feature type="region of interest" description="Disordered" evidence="16">
    <location>
        <begin position="651"/>
        <end position="672"/>
    </location>
</feature>
<organism evidence="19 20">
    <name type="scientific">Craurococcus roseus</name>
    <dbReference type="NCBI Taxonomy" id="77585"/>
    <lineage>
        <taxon>Bacteria</taxon>
        <taxon>Pseudomonadati</taxon>
        <taxon>Pseudomonadota</taxon>
        <taxon>Alphaproteobacteria</taxon>
        <taxon>Acetobacterales</taxon>
        <taxon>Acetobacteraceae</taxon>
        <taxon>Craurococcus</taxon>
    </lineage>
</organism>
<dbReference type="InterPro" id="IPR000014">
    <property type="entry name" value="PAS"/>
</dbReference>
<evidence type="ECO:0000313" key="19">
    <source>
        <dbReference type="EMBL" id="GAA0569210.1"/>
    </source>
</evidence>
<feature type="domain" description="PAS" evidence="17">
    <location>
        <begin position="195"/>
        <end position="238"/>
    </location>
</feature>
<evidence type="ECO:0000256" key="13">
    <source>
        <dbReference type="ARBA" id="ARBA00022991"/>
    </source>
</evidence>
<dbReference type="Gene3D" id="3.30.450.20">
    <property type="entry name" value="PAS domain"/>
    <property type="match status" value="3"/>
</dbReference>
<dbReference type="Pfam" id="PF13426">
    <property type="entry name" value="PAS_9"/>
    <property type="match status" value="1"/>
</dbReference>
<evidence type="ECO:0000256" key="7">
    <source>
        <dbReference type="ARBA" id="ARBA00022643"/>
    </source>
</evidence>
<feature type="region of interest" description="Disordered" evidence="16">
    <location>
        <begin position="363"/>
        <end position="396"/>
    </location>
</feature>
<keyword evidence="3" id="KW-0600">Photoreceptor protein</keyword>
<dbReference type="InterPro" id="IPR036890">
    <property type="entry name" value="HATPase_C_sf"/>
</dbReference>
<evidence type="ECO:0000256" key="2">
    <source>
        <dbReference type="ARBA" id="ARBA00012438"/>
    </source>
</evidence>
<protein>
    <recommendedName>
        <fullName evidence="2">histidine kinase</fullName>
        <ecNumber evidence="2">2.7.13.3</ecNumber>
    </recommendedName>
</protein>